<evidence type="ECO:0000313" key="7">
    <source>
        <dbReference type="EMBL" id="KAJ8436190.1"/>
    </source>
</evidence>
<gene>
    <name evidence="7" type="ORF">Cgig2_021861</name>
</gene>
<proteinExistence type="inferred from homology"/>
<dbReference type="PANTHER" id="PTHR11260:SF676">
    <property type="entry name" value="GLUTATHIONE S-TRANSFERASE U8"/>
    <property type="match status" value="1"/>
</dbReference>
<dbReference type="PROSITE" id="PS50404">
    <property type="entry name" value="GST_NTER"/>
    <property type="match status" value="1"/>
</dbReference>
<sequence length="224" mass="25949">MCSERVKLYGAWASPFSRRVEIALNLKGIPYDYIEEDLRNKSPDLLRYNPVHKKVPVLVHNDRPIVESQVILEYVDETWPSHSIIPQDPHDRAMARFWAKFIDDKCVISICTALFWSRGEEQRKAFEEAKENLEFLEKELEGKKFFGGERFGFVDIVANVIAIWVAAFQEATGKEVLTEKKYPCLFKWAQEYTSCNIILKETSPPRDRLVAFYKAHVEAADASD</sequence>
<dbReference type="SFLD" id="SFLDS00019">
    <property type="entry name" value="Glutathione_Transferase_(cytos"/>
    <property type="match status" value="1"/>
</dbReference>
<evidence type="ECO:0000256" key="4">
    <source>
        <dbReference type="RuleBase" id="RU003494"/>
    </source>
</evidence>
<dbReference type="EC" id="2.5.1.18" evidence="1"/>
<dbReference type="Proteomes" id="UP001153076">
    <property type="component" value="Unassembled WGS sequence"/>
</dbReference>
<evidence type="ECO:0000313" key="8">
    <source>
        <dbReference type="Proteomes" id="UP001153076"/>
    </source>
</evidence>
<dbReference type="Gene3D" id="3.40.30.10">
    <property type="entry name" value="Glutaredoxin"/>
    <property type="match status" value="1"/>
</dbReference>
<keyword evidence="2" id="KW-0808">Transferase</keyword>
<dbReference type="InterPro" id="IPR040079">
    <property type="entry name" value="Glutathione_S-Trfase"/>
</dbReference>
<dbReference type="InterPro" id="IPR045073">
    <property type="entry name" value="Omega/Tau-like"/>
</dbReference>
<dbReference type="EMBL" id="JAKOGI010000357">
    <property type="protein sequence ID" value="KAJ8436190.1"/>
    <property type="molecule type" value="Genomic_DNA"/>
</dbReference>
<evidence type="ECO:0000256" key="1">
    <source>
        <dbReference type="ARBA" id="ARBA00012452"/>
    </source>
</evidence>
<dbReference type="CDD" id="cd03058">
    <property type="entry name" value="GST_N_Tau"/>
    <property type="match status" value="1"/>
</dbReference>
<keyword evidence="8" id="KW-1185">Reference proteome</keyword>
<comment type="similarity">
    <text evidence="4">Belongs to the GST superfamily.</text>
</comment>
<dbReference type="Pfam" id="PF02798">
    <property type="entry name" value="GST_N"/>
    <property type="match status" value="1"/>
</dbReference>
<evidence type="ECO:0000259" key="5">
    <source>
        <dbReference type="PROSITE" id="PS50404"/>
    </source>
</evidence>
<dbReference type="GO" id="GO:0006749">
    <property type="term" value="P:glutathione metabolic process"/>
    <property type="evidence" value="ECO:0007669"/>
    <property type="project" value="InterPro"/>
</dbReference>
<dbReference type="InterPro" id="IPR004046">
    <property type="entry name" value="GST_C"/>
</dbReference>
<dbReference type="InterPro" id="IPR045074">
    <property type="entry name" value="GST_C_Tau"/>
</dbReference>
<dbReference type="SUPFAM" id="SSF52833">
    <property type="entry name" value="Thioredoxin-like"/>
    <property type="match status" value="1"/>
</dbReference>
<name>A0A9Q1K3M5_9CARY</name>
<evidence type="ECO:0000259" key="6">
    <source>
        <dbReference type="PROSITE" id="PS50405"/>
    </source>
</evidence>
<dbReference type="CDD" id="cd03185">
    <property type="entry name" value="GST_C_Tau"/>
    <property type="match status" value="1"/>
</dbReference>
<dbReference type="PROSITE" id="PS50405">
    <property type="entry name" value="GST_CTER"/>
    <property type="match status" value="1"/>
</dbReference>
<feature type="domain" description="GST N-terminal" evidence="5">
    <location>
        <begin position="4"/>
        <end position="83"/>
    </location>
</feature>
<reference evidence="7" key="1">
    <citation type="submission" date="2022-04" db="EMBL/GenBank/DDBJ databases">
        <title>Carnegiea gigantea Genome sequencing and assembly v2.</title>
        <authorList>
            <person name="Copetti D."/>
            <person name="Sanderson M.J."/>
            <person name="Burquez A."/>
            <person name="Wojciechowski M.F."/>
        </authorList>
    </citation>
    <scope>NUCLEOTIDE SEQUENCE</scope>
    <source>
        <strain evidence="7">SGP5-SGP5p</strain>
        <tissue evidence="7">Aerial part</tissue>
    </source>
</reference>
<organism evidence="7 8">
    <name type="scientific">Carnegiea gigantea</name>
    <dbReference type="NCBI Taxonomy" id="171969"/>
    <lineage>
        <taxon>Eukaryota</taxon>
        <taxon>Viridiplantae</taxon>
        <taxon>Streptophyta</taxon>
        <taxon>Embryophyta</taxon>
        <taxon>Tracheophyta</taxon>
        <taxon>Spermatophyta</taxon>
        <taxon>Magnoliopsida</taxon>
        <taxon>eudicotyledons</taxon>
        <taxon>Gunneridae</taxon>
        <taxon>Pentapetalae</taxon>
        <taxon>Caryophyllales</taxon>
        <taxon>Cactineae</taxon>
        <taxon>Cactaceae</taxon>
        <taxon>Cactoideae</taxon>
        <taxon>Echinocereeae</taxon>
        <taxon>Carnegiea</taxon>
    </lineage>
</organism>
<protein>
    <recommendedName>
        <fullName evidence="1">glutathione transferase</fullName>
        <ecNumber evidence="1">2.5.1.18</ecNumber>
    </recommendedName>
</protein>
<dbReference type="FunFam" id="3.40.30.10:FF:000014">
    <property type="entry name" value="Tau class glutathione S-transferase"/>
    <property type="match status" value="1"/>
</dbReference>
<evidence type="ECO:0000256" key="2">
    <source>
        <dbReference type="ARBA" id="ARBA00022679"/>
    </source>
</evidence>
<dbReference type="PANTHER" id="PTHR11260">
    <property type="entry name" value="GLUTATHIONE S-TRANSFERASE, GST, SUPERFAMILY, GST DOMAIN CONTAINING"/>
    <property type="match status" value="1"/>
</dbReference>
<dbReference type="FunFam" id="1.20.1050.10:FF:000012">
    <property type="entry name" value="Tau class glutathione S-transferase"/>
    <property type="match status" value="1"/>
</dbReference>
<evidence type="ECO:0000256" key="3">
    <source>
        <dbReference type="ARBA" id="ARBA00047960"/>
    </source>
</evidence>
<dbReference type="InterPro" id="IPR036249">
    <property type="entry name" value="Thioredoxin-like_sf"/>
</dbReference>
<dbReference type="OrthoDB" id="4951845at2759"/>
<feature type="domain" description="GST C-terminal" evidence="6">
    <location>
        <begin position="88"/>
        <end position="213"/>
    </location>
</feature>
<accession>A0A9Q1K3M5</accession>
<comment type="caution">
    <text evidence="7">The sequence shown here is derived from an EMBL/GenBank/DDBJ whole genome shotgun (WGS) entry which is preliminary data.</text>
</comment>
<dbReference type="SUPFAM" id="SSF47616">
    <property type="entry name" value="GST C-terminal domain-like"/>
    <property type="match status" value="1"/>
</dbReference>
<dbReference type="InterPro" id="IPR004045">
    <property type="entry name" value="Glutathione_S-Trfase_N"/>
</dbReference>
<dbReference type="Pfam" id="PF00043">
    <property type="entry name" value="GST_C"/>
    <property type="match status" value="1"/>
</dbReference>
<dbReference type="AlphaFoldDB" id="A0A9Q1K3M5"/>
<dbReference type="GO" id="GO:0005737">
    <property type="term" value="C:cytoplasm"/>
    <property type="evidence" value="ECO:0007669"/>
    <property type="project" value="TreeGrafter"/>
</dbReference>
<dbReference type="SFLD" id="SFLDG01152">
    <property type="entry name" value="Main.3:_Omega-_and_Tau-like"/>
    <property type="match status" value="1"/>
</dbReference>
<dbReference type="InterPro" id="IPR010987">
    <property type="entry name" value="Glutathione-S-Trfase_C-like"/>
</dbReference>
<dbReference type="SFLD" id="SFLDG00358">
    <property type="entry name" value="Main_(cytGST)"/>
    <property type="match status" value="1"/>
</dbReference>
<dbReference type="GO" id="GO:0004364">
    <property type="term" value="F:glutathione transferase activity"/>
    <property type="evidence" value="ECO:0007669"/>
    <property type="project" value="UniProtKB-EC"/>
</dbReference>
<dbReference type="Gene3D" id="1.20.1050.10">
    <property type="match status" value="1"/>
</dbReference>
<comment type="catalytic activity">
    <reaction evidence="3">
        <text>RX + glutathione = an S-substituted glutathione + a halide anion + H(+)</text>
        <dbReference type="Rhea" id="RHEA:16437"/>
        <dbReference type="ChEBI" id="CHEBI:15378"/>
        <dbReference type="ChEBI" id="CHEBI:16042"/>
        <dbReference type="ChEBI" id="CHEBI:17792"/>
        <dbReference type="ChEBI" id="CHEBI:57925"/>
        <dbReference type="ChEBI" id="CHEBI:90779"/>
        <dbReference type="EC" id="2.5.1.18"/>
    </reaction>
</comment>
<dbReference type="InterPro" id="IPR036282">
    <property type="entry name" value="Glutathione-S-Trfase_C_sf"/>
</dbReference>